<accession>A0A2N3PXG5</accession>
<evidence type="ECO:0000256" key="4">
    <source>
        <dbReference type="ARBA" id="ARBA00013558"/>
    </source>
</evidence>
<evidence type="ECO:0000256" key="8">
    <source>
        <dbReference type="ARBA" id="ARBA00023004"/>
    </source>
</evidence>
<comment type="caution">
    <text evidence="12">The sequence shown here is derived from an EMBL/GenBank/DDBJ whole genome shotgun (WGS) entry which is preliminary data.</text>
</comment>
<evidence type="ECO:0000256" key="9">
    <source>
        <dbReference type="ARBA" id="ARBA00023014"/>
    </source>
</evidence>
<dbReference type="EMBL" id="PIUM01000006">
    <property type="protein sequence ID" value="PKU25102.1"/>
    <property type="molecule type" value="Genomic_DNA"/>
</dbReference>
<proteinExistence type="inferred from homology"/>
<name>A0A2N3PXG5_9PROT</name>
<dbReference type="InterPro" id="IPR000192">
    <property type="entry name" value="Aminotrans_V_dom"/>
</dbReference>
<dbReference type="OrthoDB" id="9808002at2"/>
<dbReference type="Pfam" id="PF00266">
    <property type="entry name" value="Aminotran_5"/>
    <property type="match status" value="1"/>
</dbReference>
<keyword evidence="8" id="KW-0408">Iron</keyword>
<reference evidence="13" key="1">
    <citation type="submission" date="2017-12" db="EMBL/GenBank/DDBJ databases">
        <title>Draft genome sequence of Telmatospirillum siberiense 26-4b1T, an acidotolerant peatland alphaproteobacterium potentially involved in sulfur cycling.</title>
        <authorList>
            <person name="Hausmann B."/>
            <person name="Pjevac P."/>
            <person name="Schreck K."/>
            <person name="Herbold C.W."/>
            <person name="Daims H."/>
            <person name="Wagner M."/>
            <person name="Pester M."/>
            <person name="Loy A."/>
        </authorList>
    </citation>
    <scope>NUCLEOTIDE SEQUENCE [LARGE SCALE GENOMIC DNA]</scope>
    <source>
        <strain evidence="13">26-4b1</strain>
    </source>
</reference>
<evidence type="ECO:0000313" key="12">
    <source>
        <dbReference type="EMBL" id="PKU25102.1"/>
    </source>
</evidence>
<evidence type="ECO:0000313" key="13">
    <source>
        <dbReference type="Proteomes" id="UP000233293"/>
    </source>
</evidence>
<evidence type="ECO:0000256" key="5">
    <source>
        <dbReference type="ARBA" id="ARBA00022679"/>
    </source>
</evidence>
<protein>
    <recommendedName>
        <fullName evidence="4">Cysteine desulfurase</fullName>
    </recommendedName>
</protein>
<dbReference type="GO" id="GO:0031071">
    <property type="term" value="F:cysteine desulfurase activity"/>
    <property type="evidence" value="ECO:0007669"/>
    <property type="project" value="UniProtKB-EC"/>
</dbReference>
<comment type="catalytic activity">
    <reaction evidence="10">
        <text>(sulfur carrier)-H + L-cysteine = (sulfur carrier)-SH + L-alanine</text>
        <dbReference type="Rhea" id="RHEA:43892"/>
        <dbReference type="Rhea" id="RHEA-COMP:14737"/>
        <dbReference type="Rhea" id="RHEA-COMP:14739"/>
        <dbReference type="ChEBI" id="CHEBI:29917"/>
        <dbReference type="ChEBI" id="CHEBI:35235"/>
        <dbReference type="ChEBI" id="CHEBI:57972"/>
        <dbReference type="ChEBI" id="CHEBI:64428"/>
        <dbReference type="EC" id="2.8.1.7"/>
    </reaction>
</comment>
<dbReference type="InterPro" id="IPR016454">
    <property type="entry name" value="Cysteine_dSase"/>
</dbReference>
<dbReference type="Gene3D" id="1.10.260.50">
    <property type="match status" value="1"/>
</dbReference>
<dbReference type="GO" id="GO:0051536">
    <property type="term" value="F:iron-sulfur cluster binding"/>
    <property type="evidence" value="ECO:0007669"/>
    <property type="project" value="UniProtKB-KW"/>
</dbReference>
<dbReference type="InterPro" id="IPR015422">
    <property type="entry name" value="PyrdxlP-dep_Trfase_small"/>
</dbReference>
<dbReference type="PANTHER" id="PTHR11601">
    <property type="entry name" value="CYSTEINE DESULFURYLASE FAMILY MEMBER"/>
    <property type="match status" value="1"/>
</dbReference>
<evidence type="ECO:0000256" key="2">
    <source>
        <dbReference type="ARBA" id="ARBA00003120"/>
    </source>
</evidence>
<gene>
    <name evidence="12" type="ORF">CWS72_07830</name>
</gene>
<comment type="cofactor">
    <cofactor evidence="1">
        <name>pyridoxal 5'-phosphate</name>
        <dbReference type="ChEBI" id="CHEBI:597326"/>
    </cofactor>
</comment>
<dbReference type="Gene3D" id="3.90.1150.10">
    <property type="entry name" value="Aspartate Aminotransferase, domain 1"/>
    <property type="match status" value="1"/>
</dbReference>
<dbReference type="InterPro" id="IPR015421">
    <property type="entry name" value="PyrdxlP-dep_Trfase_major"/>
</dbReference>
<organism evidence="12 13">
    <name type="scientific">Telmatospirillum siberiense</name>
    <dbReference type="NCBI Taxonomy" id="382514"/>
    <lineage>
        <taxon>Bacteria</taxon>
        <taxon>Pseudomonadati</taxon>
        <taxon>Pseudomonadota</taxon>
        <taxon>Alphaproteobacteria</taxon>
        <taxon>Rhodospirillales</taxon>
        <taxon>Rhodospirillaceae</taxon>
        <taxon>Telmatospirillum</taxon>
    </lineage>
</organism>
<comment type="function">
    <text evidence="2">Catalyzes the removal of elemental sulfur atoms from cysteine to produce alanine. Seems to participate in the biosynthesis of the nitrogenase metalloclusters by providing the inorganic sulfur required for the Fe-S core formation.</text>
</comment>
<evidence type="ECO:0000256" key="6">
    <source>
        <dbReference type="ARBA" id="ARBA00022723"/>
    </source>
</evidence>
<keyword evidence="6" id="KW-0479">Metal-binding</keyword>
<keyword evidence="7" id="KW-0663">Pyridoxal phosphate</keyword>
<evidence type="ECO:0000259" key="11">
    <source>
        <dbReference type="Pfam" id="PF00266"/>
    </source>
</evidence>
<feature type="domain" description="Aminotransferase class V" evidence="11">
    <location>
        <begin position="7"/>
        <end position="353"/>
    </location>
</feature>
<evidence type="ECO:0000256" key="10">
    <source>
        <dbReference type="ARBA" id="ARBA00050776"/>
    </source>
</evidence>
<evidence type="ECO:0000256" key="7">
    <source>
        <dbReference type="ARBA" id="ARBA00022898"/>
    </source>
</evidence>
<dbReference type="RefSeq" id="WP_101250029.1">
    <property type="nucleotide sequence ID" value="NZ_PIUM01000006.1"/>
</dbReference>
<dbReference type="Proteomes" id="UP000233293">
    <property type="component" value="Unassembled WGS sequence"/>
</dbReference>
<dbReference type="GO" id="GO:0046872">
    <property type="term" value="F:metal ion binding"/>
    <property type="evidence" value="ECO:0007669"/>
    <property type="project" value="UniProtKB-KW"/>
</dbReference>
<dbReference type="Gene3D" id="3.40.640.10">
    <property type="entry name" value="Type I PLP-dependent aspartate aminotransferase-like (Major domain)"/>
    <property type="match status" value="1"/>
</dbReference>
<keyword evidence="13" id="KW-1185">Reference proteome</keyword>
<comment type="similarity">
    <text evidence="3">Belongs to the class-V pyridoxal-phosphate-dependent aminotransferase family. NifS/IscS subfamily.</text>
</comment>
<evidence type="ECO:0000256" key="3">
    <source>
        <dbReference type="ARBA" id="ARBA00006490"/>
    </source>
</evidence>
<dbReference type="InterPro" id="IPR015424">
    <property type="entry name" value="PyrdxlP-dep_Trfase"/>
</dbReference>
<dbReference type="PIRSF" id="PIRSF005572">
    <property type="entry name" value="NifS"/>
    <property type="match status" value="1"/>
</dbReference>
<dbReference type="PANTHER" id="PTHR11601:SF34">
    <property type="entry name" value="CYSTEINE DESULFURASE"/>
    <property type="match status" value="1"/>
</dbReference>
<keyword evidence="5" id="KW-0808">Transferase</keyword>
<keyword evidence="9" id="KW-0411">Iron-sulfur</keyword>
<dbReference type="SUPFAM" id="SSF53383">
    <property type="entry name" value="PLP-dependent transferases"/>
    <property type="match status" value="1"/>
</dbReference>
<evidence type="ECO:0000256" key="1">
    <source>
        <dbReference type="ARBA" id="ARBA00001933"/>
    </source>
</evidence>
<sequence>MTSLAAYLDYNATAPVRACASEAALRAMGVPGNPSSVHAFGRAARGLVEEARETVAALLEADPRGVIFTSGGTEANALAITGWNRRRFLASAIEHPSVLKARPGETVGVLRSGVIDLAALERALAADSEPALVAVMLANNETGVVQPIAEVVRLARAHGALVHCDAVQAVGKTSVDIGALGVDSLALSAHKLGGPTGVGALLLADPDAELRPLLAGGGQEGRRRSGTENLPGIAGFGAAAQAVMAETDEAGRLARLRDRLEKAAGEQAPGLVVIGAGAPRLPNTACLAVRGVSAQTLLMGLDLAGVAVSTGSACSSGKVAPSHVLTAMGEDDLAGSAIRVSLGWASEEQDVDCFLEAFGSMIQRLGAGDRQARVA</sequence>
<dbReference type="AlphaFoldDB" id="A0A2N3PXG5"/>